<evidence type="ECO:0000256" key="5">
    <source>
        <dbReference type="ARBA" id="ARBA00023163"/>
    </source>
</evidence>
<dbReference type="InterPro" id="IPR001138">
    <property type="entry name" value="Zn2Cys6_DnaBD"/>
</dbReference>
<dbReference type="PROSITE" id="PS50048">
    <property type="entry name" value="ZN2_CY6_FUNGAL_2"/>
    <property type="match status" value="1"/>
</dbReference>
<evidence type="ECO:0000256" key="2">
    <source>
        <dbReference type="ARBA" id="ARBA00022833"/>
    </source>
</evidence>
<organism evidence="8 9">
    <name type="scientific">Lipomyces tetrasporus</name>
    <dbReference type="NCBI Taxonomy" id="54092"/>
    <lineage>
        <taxon>Eukaryota</taxon>
        <taxon>Fungi</taxon>
        <taxon>Dikarya</taxon>
        <taxon>Ascomycota</taxon>
        <taxon>Saccharomycotina</taxon>
        <taxon>Lipomycetes</taxon>
        <taxon>Lipomycetales</taxon>
        <taxon>Lipomycetaceae</taxon>
        <taxon>Lipomyces</taxon>
    </lineage>
</organism>
<accession>A0AAD7VTN5</accession>
<dbReference type="SUPFAM" id="SSF57701">
    <property type="entry name" value="Zn2/Cys6 DNA-binding domain"/>
    <property type="match status" value="1"/>
</dbReference>
<feature type="domain" description="Zn(2)-C6 fungal-type" evidence="7">
    <location>
        <begin position="18"/>
        <end position="48"/>
    </location>
</feature>
<evidence type="ECO:0000256" key="1">
    <source>
        <dbReference type="ARBA" id="ARBA00022723"/>
    </source>
</evidence>
<protein>
    <recommendedName>
        <fullName evidence="7">Zn(2)-C6 fungal-type domain-containing protein</fullName>
    </recommendedName>
</protein>
<evidence type="ECO:0000256" key="4">
    <source>
        <dbReference type="ARBA" id="ARBA00023125"/>
    </source>
</evidence>
<dbReference type="InterPro" id="IPR052360">
    <property type="entry name" value="Transcr_Regulatory_Proteins"/>
</dbReference>
<dbReference type="GO" id="GO:0003677">
    <property type="term" value="F:DNA binding"/>
    <property type="evidence" value="ECO:0007669"/>
    <property type="project" value="UniProtKB-KW"/>
</dbReference>
<sequence>MTKKSRLGARGVRKVSTGCLTCKTRHKKCDEARPACSACIRAGWKCDFVSSSPSKAPQYAMTPPIRSLRYPSARPLLDGEHEHMEYFQVVCAGEFSLFFELPAWENIILQGTLAEPALHHAALAIGALTSSRYYPDIWQTPRAIAFSIRHYSMAIQDLHCRLDESSQSLEVAILASVVFSYIEFLLGLDSRVEMHIQAGCAILENLYMRPDRILAVSTQAESNCQVGSLSTRYDLLASAMFQLTAQVNYSVAFRSNSNN</sequence>
<dbReference type="SMART" id="SM00066">
    <property type="entry name" value="GAL4"/>
    <property type="match status" value="1"/>
</dbReference>
<dbReference type="PROSITE" id="PS00463">
    <property type="entry name" value="ZN2_CY6_FUNGAL_1"/>
    <property type="match status" value="1"/>
</dbReference>
<dbReference type="RefSeq" id="XP_056045098.1">
    <property type="nucleotide sequence ID" value="XM_056186905.1"/>
</dbReference>
<dbReference type="InterPro" id="IPR021858">
    <property type="entry name" value="Fun_TF"/>
</dbReference>
<evidence type="ECO:0000256" key="3">
    <source>
        <dbReference type="ARBA" id="ARBA00023015"/>
    </source>
</evidence>
<keyword evidence="4" id="KW-0238">DNA-binding</keyword>
<dbReference type="CDD" id="cd00067">
    <property type="entry name" value="GAL4"/>
    <property type="match status" value="1"/>
</dbReference>
<evidence type="ECO:0000313" key="9">
    <source>
        <dbReference type="Proteomes" id="UP001217417"/>
    </source>
</evidence>
<evidence type="ECO:0000256" key="6">
    <source>
        <dbReference type="ARBA" id="ARBA00023242"/>
    </source>
</evidence>
<keyword evidence="1" id="KW-0479">Metal-binding</keyword>
<keyword evidence="9" id="KW-1185">Reference proteome</keyword>
<keyword evidence="2" id="KW-0862">Zinc</keyword>
<reference evidence="8" key="1">
    <citation type="submission" date="2023-03" db="EMBL/GenBank/DDBJ databases">
        <title>Near-Complete genome sequence of Lipomyces tetrasporous NRRL Y-64009, an oleaginous yeast capable of growing on lignocellulosic hydrolysates.</title>
        <authorList>
            <consortium name="Lawrence Berkeley National Laboratory"/>
            <person name="Jagtap S.S."/>
            <person name="Liu J.-J."/>
            <person name="Walukiewicz H.E."/>
            <person name="Pangilinan J."/>
            <person name="Lipzen A."/>
            <person name="Ahrendt S."/>
            <person name="Koriabine M."/>
            <person name="Cobaugh K."/>
            <person name="Salamov A."/>
            <person name="Yoshinaga Y."/>
            <person name="Ng V."/>
            <person name="Daum C."/>
            <person name="Grigoriev I.V."/>
            <person name="Slininger P.J."/>
            <person name="Dien B.S."/>
            <person name="Jin Y.-S."/>
            <person name="Rao C.V."/>
        </authorList>
    </citation>
    <scope>NUCLEOTIDE SEQUENCE</scope>
    <source>
        <strain evidence="8">NRRL Y-64009</strain>
    </source>
</reference>
<dbReference type="AlphaFoldDB" id="A0AAD7VTN5"/>
<evidence type="ECO:0000313" key="8">
    <source>
        <dbReference type="EMBL" id="KAJ8101648.1"/>
    </source>
</evidence>
<proteinExistence type="predicted"/>
<dbReference type="InterPro" id="IPR036864">
    <property type="entry name" value="Zn2-C6_fun-type_DNA-bd_sf"/>
</dbReference>
<dbReference type="GO" id="GO:0000981">
    <property type="term" value="F:DNA-binding transcription factor activity, RNA polymerase II-specific"/>
    <property type="evidence" value="ECO:0007669"/>
    <property type="project" value="InterPro"/>
</dbReference>
<dbReference type="PANTHER" id="PTHR36206:SF4">
    <property type="entry name" value="HYPOTHETICAL CONSERVED PROTEIN (EUROFUNG)-RELATED"/>
    <property type="match status" value="1"/>
</dbReference>
<comment type="caution">
    <text evidence="8">The sequence shown here is derived from an EMBL/GenBank/DDBJ whole genome shotgun (WGS) entry which is preliminary data.</text>
</comment>
<dbReference type="GeneID" id="80882071"/>
<dbReference type="Pfam" id="PF00172">
    <property type="entry name" value="Zn_clus"/>
    <property type="match status" value="1"/>
</dbReference>
<dbReference type="GO" id="GO:0008270">
    <property type="term" value="F:zinc ion binding"/>
    <property type="evidence" value="ECO:0007669"/>
    <property type="project" value="InterPro"/>
</dbReference>
<gene>
    <name evidence="8" type="ORF">POJ06DRAFT_247490</name>
</gene>
<dbReference type="Gene3D" id="4.10.240.10">
    <property type="entry name" value="Zn(2)-C6 fungal-type DNA-binding domain"/>
    <property type="match status" value="1"/>
</dbReference>
<evidence type="ECO:0000259" key="7">
    <source>
        <dbReference type="PROSITE" id="PS50048"/>
    </source>
</evidence>
<dbReference type="EMBL" id="JARPMG010000003">
    <property type="protein sequence ID" value="KAJ8101648.1"/>
    <property type="molecule type" value="Genomic_DNA"/>
</dbReference>
<keyword evidence="6" id="KW-0539">Nucleus</keyword>
<dbReference type="PANTHER" id="PTHR36206">
    <property type="entry name" value="ASPERCRYPTIN BIOSYNTHESIS CLUSTER-SPECIFIC TRANSCRIPTION REGULATOR ATNN-RELATED"/>
    <property type="match status" value="1"/>
</dbReference>
<dbReference type="Pfam" id="PF11951">
    <property type="entry name" value="Fungal_trans_2"/>
    <property type="match status" value="1"/>
</dbReference>
<dbReference type="Proteomes" id="UP001217417">
    <property type="component" value="Unassembled WGS sequence"/>
</dbReference>
<name>A0AAD7VTN5_9ASCO</name>
<keyword evidence="3" id="KW-0805">Transcription regulation</keyword>
<keyword evidence="5" id="KW-0804">Transcription</keyword>